<dbReference type="OrthoDB" id="8307539at2"/>
<protein>
    <submittedName>
        <fullName evidence="7 8">O-Antigen ligase</fullName>
    </submittedName>
</protein>
<dbReference type="Pfam" id="PF04932">
    <property type="entry name" value="Wzy_C"/>
    <property type="match status" value="1"/>
</dbReference>
<dbReference type="EMBL" id="FNXB01000012">
    <property type="protein sequence ID" value="SEH84746.1"/>
    <property type="molecule type" value="Genomic_DNA"/>
</dbReference>
<reference evidence="9" key="3">
    <citation type="submission" date="2016-10" db="EMBL/GenBank/DDBJ databases">
        <authorList>
            <person name="Wibberg D."/>
        </authorList>
    </citation>
    <scope>NUCLEOTIDE SEQUENCE [LARGE SCALE GENOMIC DNA]</scope>
</reference>
<comment type="subcellular location">
    <subcellularLocation>
        <location evidence="1">Membrane</location>
        <topology evidence="1">Multi-pass membrane protein</topology>
    </subcellularLocation>
</comment>
<evidence type="ECO:0000256" key="1">
    <source>
        <dbReference type="ARBA" id="ARBA00004141"/>
    </source>
</evidence>
<dbReference type="GO" id="GO:0016020">
    <property type="term" value="C:membrane"/>
    <property type="evidence" value="ECO:0007669"/>
    <property type="project" value="UniProtKB-SubCell"/>
</dbReference>
<dbReference type="GO" id="GO:0016874">
    <property type="term" value="F:ligase activity"/>
    <property type="evidence" value="ECO:0007669"/>
    <property type="project" value="UniProtKB-KW"/>
</dbReference>
<reference evidence="7" key="2">
    <citation type="submission" date="2016-10" db="EMBL/GenBank/DDBJ databases">
        <authorList>
            <person name="de Groot N.N."/>
        </authorList>
    </citation>
    <scope>NUCLEOTIDE SEQUENCE [LARGE SCALE GENOMIC DNA]</scope>
    <source>
        <strain evidence="7">CCBAU85039</strain>
    </source>
</reference>
<name>A0A1H8KYP7_9HYPH</name>
<dbReference type="Proteomes" id="UP000198939">
    <property type="component" value="Unassembled WGS sequence"/>
</dbReference>
<feature type="transmembrane region" description="Helical" evidence="5">
    <location>
        <begin position="63"/>
        <end position="82"/>
    </location>
</feature>
<keyword evidence="10" id="KW-1185">Reference proteome</keyword>
<evidence type="ECO:0000256" key="5">
    <source>
        <dbReference type="SAM" id="Phobius"/>
    </source>
</evidence>
<feature type="transmembrane region" description="Helical" evidence="5">
    <location>
        <begin position="384"/>
        <end position="401"/>
    </location>
</feature>
<feature type="transmembrane region" description="Helical" evidence="5">
    <location>
        <begin position="185"/>
        <end position="204"/>
    </location>
</feature>
<dbReference type="RefSeq" id="WP_072375734.1">
    <property type="nucleotide sequence ID" value="NZ_FNXB01000012.1"/>
</dbReference>
<feature type="transmembrane region" description="Helical" evidence="5">
    <location>
        <begin position="407"/>
        <end position="426"/>
    </location>
</feature>
<feature type="transmembrane region" description="Helical" evidence="5">
    <location>
        <begin position="36"/>
        <end position="51"/>
    </location>
</feature>
<feature type="transmembrane region" description="Helical" evidence="5">
    <location>
        <begin position="210"/>
        <end position="230"/>
    </location>
</feature>
<feature type="transmembrane region" description="Helical" evidence="5">
    <location>
        <begin position="120"/>
        <end position="142"/>
    </location>
</feature>
<keyword evidence="3 5" id="KW-1133">Transmembrane helix</keyword>
<dbReference type="PANTHER" id="PTHR37422:SF13">
    <property type="entry name" value="LIPOPOLYSACCHARIDE BIOSYNTHESIS PROTEIN PA4999-RELATED"/>
    <property type="match status" value="1"/>
</dbReference>
<reference evidence="8 10" key="1">
    <citation type="submission" date="2016-10" db="EMBL/GenBank/DDBJ databases">
        <authorList>
            <person name="Varghese N."/>
            <person name="Submissions S."/>
        </authorList>
    </citation>
    <scope>NUCLEOTIDE SEQUENCE [LARGE SCALE GENOMIC DNA]</scope>
    <source>
        <strain evidence="8 10">CGMCC 1.7071</strain>
    </source>
</reference>
<keyword evidence="2 5" id="KW-0812">Transmembrane</keyword>
<dbReference type="InterPro" id="IPR051533">
    <property type="entry name" value="WaaL-like"/>
</dbReference>
<evidence type="ECO:0000313" key="8">
    <source>
        <dbReference type="EMBL" id="SEN98015.1"/>
    </source>
</evidence>
<accession>A0A1H8KYP7</accession>
<evidence type="ECO:0000259" key="6">
    <source>
        <dbReference type="Pfam" id="PF04932"/>
    </source>
</evidence>
<feature type="transmembrane region" description="Helical" evidence="5">
    <location>
        <begin position="12"/>
        <end position="30"/>
    </location>
</feature>
<feature type="domain" description="O-antigen ligase-related" evidence="6">
    <location>
        <begin position="196"/>
        <end position="360"/>
    </location>
</feature>
<sequence length="456" mass="49173">MTISTSSSPVKSATLDVVIAILWLGMMSVTLIESDFYRYAALLLMGLALMLRKAPLRTSLTDWLAILCVAWGAVALLRFLFGLIVDGERGASEWLYAFAIFFPAMGLALHTSWHLIKPILLAFFCSALVLLIISTPFSAIVAGERMSPAFHHNSIHGSVGCGFIFIGAFYWALHQWEIGSSARAKAVVSAIAVMVIGLAIFNIYGAKSKGVWLALLPALGLMTAATLFYLRRKTVLAAAISGLLLLSWGVYEVRDNVAHFGAATLNSVVMIVERLDSGVSVERVMQDAIASSDTPISLDERLQLWANAIDVISVAPTFGSGNSWLTIWQTTPYRGVTYTLLHNGYLEILVRYGFTGLAILALIVISAIYRIYRASSAGVISKSAFACYLTFAVYFAVTILSNSNNRLALGESYALLFAATCFACSIRLRAGSIAQRGNAALRASGSSDAIPAHLRG</sequence>
<keyword evidence="7" id="KW-0436">Ligase</keyword>
<feature type="transmembrane region" description="Helical" evidence="5">
    <location>
        <begin position="235"/>
        <end position="251"/>
    </location>
</feature>
<feature type="transmembrane region" description="Helical" evidence="5">
    <location>
        <begin position="154"/>
        <end position="173"/>
    </location>
</feature>
<dbReference type="InterPro" id="IPR007016">
    <property type="entry name" value="O-antigen_ligase-rel_domated"/>
</dbReference>
<organism evidence="7 9">
    <name type="scientific">Rhizobium tibeticum</name>
    <dbReference type="NCBI Taxonomy" id="501024"/>
    <lineage>
        <taxon>Bacteria</taxon>
        <taxon>Pseudomonadati</taxon>
        <taxon>Pseudomonadota</taxon>
        <taxon>Alphaproteobacteria</taxon>
        <taxon>Hyphomicrobiales</taxon>
        <taxon>Rhizobiaceae</taxon>
        <taxon>Rhizobium/Agrobacterium group</taxon>
        <taxon>Rhizobium</taxon>
    </lineage>
</organism>
<dbReference type="STRING" id="501024.RTCCBAU85039_2664"/>
<gene>
    <name evidence="7" type="ORF">RTCCBAU85039_2664</name>
    <name evidence="8" type="ORF">SAMN05216228_101023</name>
</gene>
<dbReference type="AlphaFoldDB" id="A0A1H8KYP7"/>
<proteinExistence type="predicted"/>
<feature type="transmembrane region" description="Helical" evidence="5">
    <location>
        <begin position="349"/>
        <end position="372"/>
    </location>
</feature>
<evidence type="ECO:0000256" key="3">
    <source>
        <dbReference type="ARBA" id="ARBA00022989"/>
    </source>
</evidence>
<dbReference type="PANTHER" id="PTHR37422">
    <property type="entry name" value="TEICHURONIC ACID BIOSYNTHESIS PROTEIN TUAE"/>
    <property type="match status" value="1"/>
</dbReference>
<evidence type="ECO:0000313" key="10">
    <source>
        <dbReference type="Proteomes" id="UP000198939"/>
    </source>
</evidence>
<dbReference type="EMBL" id="FOCV01000010">
    <property type="protein sequence ID" value="SEN98015.1"/>
    <property type="molecule type" value="Genomic_DNA"/>
</dbReference>
<dbReference type="Proteomes" id="UP000183063">
    <property type="component" value="Unassembled WGS sequence"/>
</dbReference>
<evidence type="ECO:0000313" key="9">
    <source>
        <dbReference type="Proteomes" id="UP000183063"/>
    </source>
</evidence>
<evidence type="ECO:0000256" key="4">
    <source>
        <dbReference type="ARBA" id="ARBA00023136"/>
    </source>
</evidence>
<feature type="transmembrane region" description="Helical" evidence="5">
    <location>
        <begin position="94"/>
        <end position="113"/>
    </location>
</feature>
<evidence type="ECO:0000313" key="7">
    <source>
        <dbReference type="EMBL" id="SEH84746.1"/>
    </source>
</evidence>
<keyword evidence="4 5" id="KW-0472">Membrane</keyword>
<evidence type="ECO:0000256" key="2">
    <source>
        <dbReference type="ARBA" id="ARBA00022692"/>
    </source>
</evidence>